<dbReference type="EMBL" id="CP062983">
    <property type="protein sequence ID" value="QPC84687.1"/>
    <property type="molecule type" value="Genomic_DNA"/>
</dbReference>
<evidence type="ECO:0000313" key="4">
    <source>
        <dbReference type="Proteomes" id="UP000594468"/>
    </source>
</evidence>
<dbReference type="InterPro" id="IPR050904">
    <property type="entry name" value="Adhesion/Biosynth-related"/>
</dbReference>
<feature type="chain" id="PRO_5032581854" evidence="1">
    <location>
        <begin position="25"/>
        <end position="431"/>
    </location>
</feature>
<keyword evidence="4" id="KW-1185">Reference proteome</keyword>
<dbReference type="PROSITE" id="PS50213">
    <property type="entry name" value="FAS1"/>
    <property type="match status" value="1"/>
</dbReference>
<dbReference type="Pfam" id="PF02469">
    <property type="entry name" value="Fasciclin"/>
    <property type="match status" value="1"/>
</dbReference>
<dbReference type="PANTHER" id="PTHR10900:SF77">
    <property type="entry name" value="FI19380P1"/>
    <property type="match status" value="1"/>
</dbReference>
<reference evidence="3 4" key="1">
    <citation type="submission" date="2020-02" db="EMBL/GenBank/DDBJ databases">
        <authorList>
            <person name="Zheng R.K."/>
            <person name="Sun C.M."/>
        </authorList>
    </citation>
    <scope>NUCLEOTIDE SEQUENCE [LARGE SCALE GENOMIC DNA]</scope>
    <source>
        <strain evidence="4">rifampicinis</strain>
    </source>
</reference>
<feature type="domain" description="FAS1" evidence="2">
    <location>
        <begin position="275"/>
        <end position="397"/>
    </location>
</feature>
<dbReference type="RefSeq" id="WP_195172750.1">
    <property type="nucleotide sequence ID" value="NZ_CP062983.1"/>
</dbReference>
<evidence type="ECO:0000313" key="3">
    <source>
        <dbReference type="EMBL" id="QPC84687.1"/>
    </source>
</evidence>
<dbReference type="Gene3D" id="2.30.180.10">
    <property type="entry name" value="FAS1 domain"/>
    <property type="match status" value="1"/>
</dbReference>
<dbReference type="InterPro" id="IPR000782">
    <property type="entry name" value="FAS1_domain"/>
</dbReference>
<dbReference type="SUPFAM" id="SSF82153">
    <property type="entry name" value="FAS1 domain"/>
    <property type="match status" value="1"/>
</dbReference>
<dbReference type="InterPro" id="IPR025510">
    <property type="entry name" value="DUF4397"/>
</dbReference>
<evidence type="ECO:0000256" key="1">
    <source>
        <dbReference type="SAM" id="SignalP"/>
    </source>
</evidence>
<keyword evidence="1" id="KW-0732">Signal</keyword>
<dbReference type="InterPro" id="IPR036378">
    <property type="entry name" value="FAS1_dom_sf"/>
</dbReference>
<name>A0A7S8IGH1_9CHLR</name>
<evidence type="ECO:0000259" key="2">
    <source>
        <dbReference type="PROSITE" id="PS50213"/>
    </source>
</evidence>
<dbReference type="KEGG" id="pmet:G4Y79_10010"/>
<gene>
    <name evidence="3" type="ORF">G4Y79_10010</name>
</gene>
<feature type="signal peptide" evidence="1">
    <location>
        <begin position="1"/>
        <end position="24"/>
    </location>
</feature>
<dbReference type="SMART" id="SM00554">
    <property type="entry name" value="FAS1"/>
    <property type="match status" value="1"/>
</dbReference>
<dbReference type="Pfam" id="PF14344">
    <property type="entry name" value="DUF4397"/>
    <property type="match status" value="1"/>
</dbReference>
<accession>A0A7S8IGH1</accession>
<dbReference type="AlphaFoldDB" id="A0A7S8IGH1"/>
<dbReference type="GO" id="GO:0005615">
    <property type="term" value="C:extracellular space"/>
    <property type="evidence" value="ECO:0007669"/>
    <property type="project" value="TreeGrafter"/>
</dbReference>
<organism evidence="3 4">
    <name type="scientific">Phototrophicus methaneseepsis</name>
    <dbReference type="NCBI Taxonomy" id="2710758"/>
    <lineage>
        <taxon>Bacteria</taxon>
        <taxon>Bacillati</taxon>
        <taxon>Chloroflexota</taxon>
        <taxon>Candidatus Thermofontia</taxon>
        <taxon>Phototrophicales</taxon>
        <taxon>Phototrophicaceae</taxon>
        <taxon>Phototrophicus</taxon>
    </lineage>
</organism>
<dbReference type="PANTHER" id="PTHR10900">
    <property type="entry name" value="PERIOSTIN-RELATED"/>
    <property type="match status" value="1"/>
</dbReference>
<proteinExistence type="predicted"/>
<dbReference type="Proteomes" id="UP000594468">
    <property type="component" value="Chromosome"/>
</dbReference>
<protein>
    <submittedName>
        <fullName evidence="3">Fasciclin domain-containing protein</fullName>
    </submittedName>
</protein>
<sequence length="431" mass="45183">MKRTTTLMVILGLLVSLLAVPAFAQDATPTVETTPEATMETTMEATAEATTEDTMEESAEVEGPTAYLRILHLVPDAGAVDVYLNGELSDIQGSEYVGESEWHAVPTGTHTVAVTSAGSMVEEAIASTEVTLNEDDFVTLAVVSDAEGTPSVQVILSDFSEQLPGVAVLNFVNALNGSRSVNFLRDDVPFVTGLAPSASTASEIDNSIPVDVDTYTFSVEYSDTEEPVAVDSVELDVVATDNYLFVVSGTEESPELTIYETSRGDIRVLTGEIEAPGTIVEALAAENLATVSDALAQTGLADTLSSEGPYTVFIPADYLQDELSASSEDLTTLLQNHVVEGDLKLSDLVDMGSVTTLAGNTLDVTTVDNTVMIGDVAVLTTNIAATNGTIHIIDGILSTSEDDMAAEEDMAVTDEATMESTVVEPTATPSG</sequence>